<name>K1T0X5_9ZZZZ</name>
<dbReference type="PROSITE" id="PS00092">
    <property type="entry name" value="N6_MTASE"/>
    <property type="match status" value="1"/>
</dbReference>
<dbReference type="InterPro" id="IPR029063">
    <property type="entry name" value="SAM-dependent_MTases_sf"/>
</dbReference>
<evidence type="ECO:0000256" key="3">
    <source>
        <dbReference type="ARBA" id="ARBA00022691"/>
    </source>
</evidence>
<dbReference type="InterPro" id="IPR002052">
    <property type="entry name" value="DNA_methylase_N6_adenine_CS"/>
</dbReference>
<dbReference type="Pfam" id="PF05063">
    <property type="entry name" value="MT-A70"/>
    <property type="match status" value="1"/>
</dbReference>
<evidence type="ECO:0000256" key="2">
    <source>
        <dbReference type="ARBA" id="ARBA00022679"/>
    </source>
</evidence>
<keyword evidence="3" id="KW-0949">S-adenosyl-L-methionine</keyword>
<evidence type="ECO:0000256" key="1">
    <source>
        <dbReference type="ARBA" id="ARBA00022603"/>
    </source>
</evidence>
<dbReference type="AlphaFoldDB" id="K1T0X5"/>
<dbReference type="PANTHER" id="PTHR12829">
    <property type="entry name" value="N6-ADENOSINE-METHYLTRANSFERASE"/>
    <property type="match status" value="1"/>
</dbReference>
<keyword evidence="2" id="KW-0808">Transferase</keyword>
<dbReference type="GO" id="GO:0032259">
    <property type="term" value="P:methylation"/>
    <property type="evidence" value="ECO:0007669"/>
    <property type="project" value="UniProtKB-KW"/>
</dbReference>
<evidence type="ECO:0000313" key="4">
    <source>
        <dbReference type="EMBL" id="EKC59730.1"/>
    </source>
</evidence>
<dbReference type="GO" id="GO:0001734">
    <property type="term" value="F:mRNA m(6)A methyltransferase activity"/>
    <property type="evidence" value="ECO:0007669"/>
    <property type="project" value="UniProtKB-ARBA"/>
</dbReference>
<comment type="caution">
    <text evidence="4">The sequence shown here is derived from an EMBL/GenBank/DDBJ whole genome shotgun (WGS) entry which is preliminary data.</text>
</comment>
<organism evidence="4">
    <name type="scientific">human gut metagenome</name>
    <dbReference type="NCBI Taxonomy" id="408170"/>
    <lineage>
        <taxon>unclassified sequences</taxon>
        <taxon>metagenomes</taxon>
        <taxon>organismal metagenomes</taxon>
    </lineage>
</organism>
<dbReference type="InterPro" id="IPR007757">
    <property type="entry name" value="MT-A70-like"/>
</dbReference>
<dbReference type="PANTHER" id="PTHR12829:SF7">
    <property type="entry name" value="N6-ADENOSINE-METHYLTRANSFERASE CATALYTIC SUBUNIT"/>
    <property type="match status" value="1"/>
</dbReference>
<dbReference type="SUPFAM" id="SSF53335">
    <property type="entry name" value="S-adenosyl-L-methionine-dependent methyltransferases"/>
    <property type="match status" value="1"/>
</dbReference>
<protein>
    <submittedName>
        <fullName evidence="4">MT-A70 family protein</fullName>
    </submittedName>
</protein>
<keyword evidence="1" id="KW-0489">Methyltransferase</keyword>
<dbReference type="EMBL" id="AJWZ01006451">
    <property type="protein sequence ID" value="EKC59730.1"/>
    <property type="molecule type" value="Genomic_DNA"/>
</dbReference>
<accession>K1T0X5</accession>
<dbReference type="PROSITE" id="PS51143">
    <property type="entry name" value="MT_A70"/>
    <property type="match status" value="1"/>
</dbReference>
<gene>
    <name evidence="4" type="ORF">OBE_09348</name>
</gene>
<dbReference type="GO" id="GO:0003676">
    <property type="term" value="F:nucleic acid binding"/>
    <property type="evidence" value="ECO:0007669"/>
    <property type="project" value="InterPro"/>
</dbReference>
<sequence length="182" mass="21425">MKVDIYNTDKKYNVIYADPPWHYNTWRNGMGTAEKHYPTMKIEKILAMKDTIQKISENDCVLFLWVTFPCLLDGLKTMKEWGFKYKTCGFTWVKRYPKCDKWVLGLGHWTRSNAELCLIGTKGTIHRKSKKVQQVVDTHREEHSKKPAIVRERIVELVGDLPRIELFARQTTDGWDCWGNEV</sequence>
<reference evidence="4" key="1">
    <citation type="journal article" date="2013" name="Environ. Microbiol.">
        <title>Microbiota from the distal guts of lean and obese adolescents exhibit partial functional redundancy besides clear differences in community structure.</title>
        <authorList>
            <person name="Ferrer M."/>
            <person name="Ruiz A."/>
            <person name="Lanza F."/>
            <person name="Haange S.B."/>
            <person name="Oberbach A."/>
            <person name="Till H."/>
            <person name="Bargiela R."/>
            <person name="Campoy C."/>
            <person name="Segura M.T."/>
            <person name="Richter M."/>
            <person name="von Bergen M."/>
            <person name="Seifert J."/>
            <person name="Suarez A."/>
        </authorList>
    </citation>
    <scope>NUCLEOTIDE SEQUENCE</scope>
</reference>
<proteinExistence type="predicted"/>